<dbReference type="AlphaFoldDB" id="Q9A666"/>
<reference evidence="1 2" key="1">
    <citation type="journal article" date="2001" name="Proc. Natl. Acad. Sci. U.S.A.">
        <title>Complete genome sequence of Caulobacter crescentus.</title>
        <authorList>
            <person name="Nierman W.C."/>
            <person name="Feldblyum T.V."/>
            <person name="Laub M.T."/>
            <person name="Paulsen I.T."/>
            <person name="Nelson K.E."/>
            <person name="Eisen J.A."/>
            <person name="Heidelberg J.F."/>
            <person name="Alley M.R."/>
            <person name="Ohta N."/>
            <person name="Maddock J.R."/>
            <person name="Potocka I."/>
            <person name="Nelson W.C."/>
            <person name="Newton A."/>
            <person name="Stephens C."/>
            <person name="Phadke N.D."/>
            <person name="Ely B."/>
            <person name="DeBoy R.T."/>
            <person name="Dodson R.J."/>
            <person name="Durkin A.S."/>
            <person name="Gwinn M.L."/>
            <person name="Haft D.H."/>
            <person name="Kolonay J.F."/>
            <person name="Smit J."/>
            <person name="Craven M.B."/>
            <person name="Khouri H."/>
            <person name="Shetty J."/>
            <person name="Berry K."/>
            <person name="Utterback T."/>
            <person name="Tran K."/>
            <person name="Wolf A."/>
            <person name="Vamathevan J."/>
            <person name="Ermolaeva M."/>
            <person name="White O."/>
            <person name="Salzberg S.L."/>
            <person name="Venter J.C."/>
            <person name="Shapiro L."/>
            <person name="Fraser C.M."/>
        </authorList>
    </citation>
    <scope>NUCLEOTIDE SEQUENCE [LARGE SCALE GENOMIC DNA]</scope>
    <source>
        <strain evidence="2">ATCC 19089 / CB15</strain>
    </source>
</reference>
<proteinExistence type="predicted"/>
<dbReference type="KEGG" id="ccr:CC_2228"/>
<dbReference type="PIR" id="C87525">
    <property type="entry name" value="C87525"/>
</dbReference>
<accession>Q9A666</accession>
<evidence type="ECO:0008006" key="3">
    <source>
        <dbReference type="Google" id="ProtNLM"/>
    </source>
</evidence>
<name>Q9A666_CAUVC</name>
<dbReference type="InterPro" id="IPR011008">
    <property type="entry name" value="Dimeric_a/b-barrel"/>
</dbReference>
<dbReference type="HOGENOM" id="CLU_130902_3_0_5"/>
<dbReference type="Gene3D" id="3.30.70.1060">
    <property type="entry name" value="Dimeric alpha+beta barrel"/>
    <property type="match status" value="1"/>
</dbReference>
<dbReference type="EMBL" id="AE005673">
    <property type="protein sequence ID" value="AAK24199.1"/>
    <property type="molecule type" value="Genomic_DNA"/>
</dbReference>
<evidence type="ECO:0000313" key="2">
    <source>
        <dbReference type="Proteomes" id="UP000001816"/>
    </source>
</evidence>
<evidence type="ECO:0000313" key="1">
    <source>
        <dbReference type="EMBL" id="AAK24199.1"/>
    </source>
</evidence>
<dbReference type="STRING" id="190650.CC_2228"/>
<dbReference type="SUPFAM" id="SSF54909">
    <property type="entry name" value="Dimeric alpha+beta barrel"/>
    <property type="match status" value="1"/>
</dbReference>
<dbReference type="SMR" id="Q9A666"/>
<protein>
    <recommendedName>
        <fullName evidence="3">Transcription initiation protein</fullName>
    </recommendedName>
</protein>
<dbReference type="BioCyc" id="CAULO:CC2228-MONOMER"/>
<dbReference type="EnsemblBacteria" id="AAK24199">
    <property type="protein sequence ID" value="AAK24199"/>
    <property type="gene ID" value="CC_2228"/>
</dbReference>
<sequence>MSGVRFPPPAPRLFRSSALTPLPKRRAIAHAAGMTKYLISFPSAAMQVSPEDLPAVGDAARAVIEEAKAAGVYVFGGGIHEGVAPVRVSADGAVSAEIYPGSHLDGGFTVLELPSRDAAIAWSRKMATACQCDQELREFMYDPAS</sequence>
<dbReference type="PATRIC" id="fig|190650.5.peg.2245"/>
<dbReference type="eggNOG" id="COG3795">
    <property type="taxonomic scope" value="Bacteria"/>
</dbReference>
<dbReference type="Proteomes" id="UP000001816">
    <property type="component" value="Chromosome"/>
</dbReference>
<gene>
    <name evidence="1" type="ordered locus">CC_2228</name>
</gene>
<organism evidence="1 2">
    <name type="scientific">Caulobacter vibrioides (strain ATCC 19089 / CIP 103742 / CB 15)</name>
    <name type="common">Caulobacter crescentus</name>
    <dbReference type="NCBI Taxonomy" id="190650"/>
    <lineage>
        <taxon>Bacteria</taxon>
        <taxon>Pseudomonadati</taxon>
        <taxon>Pseudomonadota</taxon>
        <taxon>Alphaproteobacteria</taxon>
        <taxon>Caulobacterales</taxon>
        <taxon>Caulobacteraceae</taxon>
        <taxon>Caulobacter</taxon>
    </lineage>
</organism>
<keyword evidence="2" id="KW-1185">Reference proteome</keyword>